<dbReference type="AlphaFoldDB" id="A0A239K877"/>
<dbReference type="InterPro" id="IPR006664">
    <property type="entry name" value="OMP_bac"/>
</dbReference>
<evidence type="ECO:0000313" key="7">
    <source>
        <dbReference type="EMBL" id="SNT14676.1"/>
    </source>
</evidence>
<feature type="domain" description="OmpA-like" evidence="6">
    <location>
        <begin position="536"/>
        <end position="649"/>
    </location>
</feature>
<evidence type="ECO:0000256" key="3">
    <source>
        <dbReference type="ARBA" id="ARBA00023237"/>
    </source>
</evidence>
<dbReference type="Pfam" id="PF00691">
    <property type="entry name" value="OmpA"/>
    <property type="match status" value="1"/>
</dbReference>
<dbReference type="PANTHER" id="PTHR30329:SF21">
    <property type="entry name" value="LIPOPROTEIN YIAD-RELATED"/>
    <property type="match status" value="1"/>
</dbReference>
<name>A0A239K877_EKHLU</name>
<dbReference type="PRINTS" id="PR01021">
    <property type="entry name" value="OMPADOMAIN"/>
</dbReference>
<protein>
    <submittedName>
        <fullName evidence="7">WD40-like Beta Propeller Repeat</fullName>
    </submittedName>
</protein>
<dbReference type="Proteomes" id="UP000198393">
    <property type="component" value="Unassembled WGS sequence"/>
</dbReference>
<dbReference type="PROSITE" id="PS51123">
    <property type="entry name" value="OMPA_2"/>
    <property type="match status" value="1"/>
</dbReference>
<proteinExistence type="predicted"/>
<dbReference type="OrthoDB" id="9809364at2"/>
<keyword evidence="8" id="KW-1185">Reference proteome</keyword>
<dbReference type="EMBL" id="FZPD01000004">
    <property type="protein sequence ID" value="SNT14676.1"/>
    <property type="molecule type" value="Genomic_DNA"/>
</dbReference>
<keyword evidence="5" id="KW-0812">Transmembrane</keyword>
<feature type="transmembrane region" description="Helical" evidence="5">
    <location>
        <begin position="12"/>
        <end position="32"/>
    </location>
</feature>
<dbReference type="PANTHER" id="PTHR30329">
    <property type="entry name" value="STATOR ELEMENT OF FLAGELLAR MOTOR COMPLEX"/>
    <property type="match status" value="1"/>
</dbReference>
<evidence type="ECO:0000256" key="1">
    <source>
        <dbReference type="ARBA" id="ARBA00004442"/>
    </source>
</evidence>
<evidence type="ECO:0000259" key="6">
    <source>
        <dbReference type="PROSITE" id="PS51123"/>
    </source>
</evidence>
<dbReference type="InterPro" id="IPR011990">
    <property type="entry name" value="TPR-like_helical_dom_sf"/>
</dbReference>
<sequence>MENIATDTQVHGYSIIRLIGTFLLLTLSISLLSQSPLSTDSKKARKLYEKADKKYKERDFASAISFLEESVQEDSEFFEAYIRMGSLYNALGNEDSVYSKFKSHVKYAPEPIASVLEKLAFMAQDRGEYEKAQTFIDSFLSRVPERGNADDIQLLLKSIKFSKDQISVATDSIAVTYLPKEVNRFRLQYLPSITIDNASLFYTKRDHVQGDEDIVVSKKIDGRWTPGQSVSPRINSPLNEGACTVSADGRTMIFTSCDDQHSFGSCDLYITKKVGDNWSKPKNLGKPVNSMYWESQPSLSADGRTLYFSSNRSGGFGGRDLWVTKNENGKWKTPVNLGPEINTRRDETTPFIHPNGKQLYFSANGYPGMGGYDLYYSNRLDSNWSAPQNLGYPINTHKDEVAIVISSDGESAFFAKEEQKNFEILDSKIVSIQLSEEVKAVSTSYIVGTVTNVKSNQPLSANVQVVNLETNETIYGSKSDSITGEYYMVLPVGLELAAYVKKKGFIYSDFHFETEVSSLVKPDTINIALQPIEIGESLVLKNIYFELDSYELDDKSISEIQNAFDLLEENPSIVVEISGHTDDIGSTSYNENLSRLRAKAVYEKLKYMGIASDRLEFKGYADTQPLYPNTSESNRQSNRRIEFRVIRTRR</sequence>
<dbReference type="Gene3D" id="2.120.10.30">
    <property type="entry name" value="TolB, C-terminal domain"/>
    <property type="match status" value="1"/>
</dbReference>
<comment type="subcellular location">
    <subcellularLocation>
        <location evidence="1">Cell outer membrane</location>
    </subcellularLocation>
</comment>
<keyword evidence="5" id="KW-1133">Transmembrane helix</keyword>
<evidence type="ECO:0000256" key="5">
    <source>
        <dbReference type="SAM" id="Phobius"/>
    </source>
</evidence>
<keyword evidence="2 4" id="KW-0472">Membrane</keyword>
<dbReference type="Gene3D" id="1.25.40.10">
    <property type="entry name" value="Tetratricopeptide repeat domain"/>
    <property type="match status" value="1"/>
</dbReference>
<evidence type="ECO:0000256" key="2">
    <source>
        <dbReference type="ARBA" id="ARBA00023136"/>
    </source>
</evidence>
<evidence type="ECO:0000313" key="8">
    <source>
        <dbReference type="Proteomes" id="UP000198393"/>
    </source>
</evidence>
<keyword evidence="3" id="KW-0998">Cell outer membrane</keyword>
<dbReference type="InterPro" id="IPR011659">
    <property type="entry name" value="WD40"/>
</dbReference>
<dbReference type="InterPro" id="IPR011042">
    <property type="entry name" value="6-blade_b-propeller_TolB-like"/>
</dbReference>
<organism evidence="7 8">
    <name type="scientific">Ekhidna lutea</name>
    <dbReference type="NCBI Taxonomy" id="447679"/>
    <lineage>
        <taxon>Bacteria</taxon>
        <taxon>Pseudomonadati</taxon>
        <taxon>Bacteroidota</taxon>
        <taxon>Cytophagia</taxon>
        <taxon>Cytophagales</taxon>
        <taxon>Reichenbachiellaceae</taxon>
        <taxon>Ekhidna</taxon>
    </lineage>
</organism>
<dbReference type="Gene3D" id="3.30.1330.60">
    <property type="entry name" value="OmpA-like domain"/>
    <property type="match status" value="1"/>
</dbReference>
<dbReference type="InterPro" id="IPR006665">
    <property type="entry name" value="OmpA-like"/>
</dbReference>
<dbReference type="SUPFAM" id="SSF82171">
    <property type="entry name" value="DPP6 N-terminal domain-like"/>
    <property type="match status" value="1"/>
</dbReference>
<dbReference type="CDD" id="cd07185">
    <property type="entry name" value="OmpA_C-like"/>
    <property type="match status" value="1"/>
</dbReference>
<dbReference type="RefSeq" id="WP_089357213.1">
    <property type="nucleotide sequence ID" value="NZ_FZPD01000004.1"/>
</dbReference>
<dbReference type="InterPro" id="IPR050330">
    <property type="entry name" value="Bact_OuterMem_StrucFunc"/>
</dbReference>
<dbReference type="Pfam" id="PF07676">
    <property type="entry name" value="PD40"/>
    <property type="match status" value="3"/>
</dbReference>
<evidence type="ECO:0000256" key="4">
    <source>
        <dbReference type="PROSITE-ProRule" id="PRU00473"/>
    </source>
</evidence>
<accession>A0A239K877</accession>
<dbReference type="SUPFAM" id="SSF48452">
    <property type="entry name" value="TPR-like"/>
    <property type="match status" value="1"/>
</dbReference>
<gene>
    <name evidence="7" type="ORF">SAMN05421640_2508</name>
</gene>
<dbReference type="GO" id="GO:0009279">
    <property type="term" value="C:cell outer membrane"/>
    <property type="evidence" value="ECO:0007669"/>
    <property type="project" value="UniProtKB-SubCell"/>
</dbReference>
<dbReference type="SUPFAM" id="SSF103088">
    <property type="entry name" value="OmpA-like"/>
    <property type="match status" value="1"/>
</dbReference>
<reference evidence="7 8" key="1">
    <citation type="submission" date="2017-06" db="EMBL/GenBank/DDBJ databases">
        <authorList>
            <person name="Kim H.J."/>
            <person name="Triplett B.A."/>
        </authorList>
    </citation>
    <scope>NUCLEOTIDE SEQUENCE [LARGE SCALE GENOMIC DNA]</scope>
    <source>
        <strain evidence="7 8">DSM 19307</strain>
    </source>
</reference>
<dbReference type="InterPro" id="IPR036737">
    <property type="entry name" value="OmpA-like_sf"/>
</dbReference>